<sequence>MEFTKDPEFMPFSDDLDQPDFMFDLSPFGGCNYIEEFMTTKKQDPTEVIAKKIKAEELGEEFKPEFSLCEGSMDIRYDFTDSTLNQDVSNAFIFNFDNANSSGSQTPSKICKDDTSEKSEEKKPDSELSDILKPRPVLVSSTSVRSKKESAVDKGKRFSKKNDADLFKILRKLCEEKGTSIKNFWKDDLPLVQPESSILLDLTLQVGWKRNRKIDLLKRIRRIGRKQSFSVRETKLLRRLMNQQRKQGTYDYESVLEHFPGKTLEDVIKRFNETS</sequence>
<feature type="compositionally biased region" description="Basic and acidic residues" evidence="1">
    <location>
        <begin position="110"/>
        <end position="128"/>
    </location>
</feature>
<accession>A0AAD1Y2C4</accession>
<gene>
    <name evidence="2" type="ORF">ECRASSUSDP1_LOCUS25007</name>
</gene>
<feature type="region of interest" description="Disordered" evidence="1">
    <location>
        <begin position="101"/>
        <end position="128"/>
    </location>
</feature>
<dbReference type="EMBL" id="CAMPGE010025780">
    <property type="protein sequence ID" value="CAI2383505.1"/>
    <property type="molecule type" value="Genomic_DNA"/>
</dbReference>
<evidence type="ECO:0000256" key="1">
    <source>
        <dbReference type="SAM" id="MobiDB-lite"/>
    </source>
</evidence>
<dbReference type="AlphaFoldDB" id="A0AAD1Y2C4"/>
<reference evidence="2" key="1">
    <citation type="submission" date="2023-07" db="EMBL/GenBank/DDBJ databases">
        <authorList>
            <consortium name="AG Swart"/>
            <person name="Singh M."/>
            <person name="Singh A."/>
            <person name="Seah K."/>
            <person name="Emmerich C."/>
        </authorList>
    </citation>
    <scope>NUCLEOTIDE SEQUENCE</scope>
    <source>
        <strain evidence="2">DP1</strain>
    </source>
</reference>
<protein>
    <submittedName>
        <fullName evidence="2">Uncharacterized protein</fullName>
    </submittedName>
</protein>
<keyword evidence="3" id="KW-1185">Reference proteome</keyword>
<name>A0AAD1Y2C4_EUPCR</name>
<organism evidence="2 3">
    <name type="scientific">Euplotes crassus</name>
    <dbReference type="NCBI Taxonomy" id="5936"/>
    <lineage>
        <taxon>Eukaryota</taxon>
        <taxon>Sar</taxon>
        <taxon>Alveolata</taxon>
        <taxon>Ciliophora</taxon>
        <taxon>Intramacronucleata</taxon>
        <taxon>Spirotrichea</taxon>
        <taxon>Hypotrichia</taxon>
        <taxon>Euplotida</taxon>
        <taxon>Euplotidae</taxon>
        <taxon>Moneuplotes</taxon>
    </lineage>
</organism>
<evidence type="ECO:0000313" key="3">
    <source>
        <dbReference type="Proteomes" id="UP001295684"/>
    </source>
</evidence>
<comment type="caution">
    <text evidence="2">The sequence shown here is derived from an EMBL/GenBank/DDBJ whole genome shotgun (WGS) entry which is preliminary data.</text>
</comment>
<evidence type="ECO:0000313" key="2">
    <source>
        <dbReference type="EMBL" id="CAI2383505.1"/>
    </source>
</evidence>
<dbReference type="CDD" id="cd00167">
    <property type="entry name" value="SANT"/>
    <property type="match status" value="1"/>
</dbReference>
<dbReference type="Proteomes" id="UP001295684">
    <property type="component" value="Unassembled WGS sequence"/>
</dbReference>
<dbReference type="InterPro" id="IPR001005">
    <property type="entry name" value="SANT/Myb"/>
</dbReference>
<proteinExistence type="predicted"/>